<dbReference type="InterPro" id="IPR049979">
    <property type="entry name" value="Cys_resp_CS_actino"/>
</dbReference>
<comment type="caution">
    <text evidence="1">The sequence shown here is derived from an EMBL/GenBank/DDBJ whole genome shotgun (WGS) entry which is preliminary data.</text>
</comment>
<evidence type="ECO:0000313" key="2">
    <source>
        <dbReference type="Proteomes" id="UP001344658"/>
    </source>
</evidence>
<name>A0ABU7PBC0_9ACTN</name>
<organism evidence="1 2">
    <name type="scientific">Actinacidiphila polyblastidii</name>
    <dbReference type="NCBI Taxonomy" id="3110430"/>
    <lineage>
        <taxon>Bacteria</taxon>
        <taxon>Bacillati</taxon>
        <taxon>Actinomycetota</taxon>
        <taxon>Actinomycetes</taxon>
        <taxon>Kitasatosporales</taxon>
        <taxon>Streptomycetaceae</taxon>
        <taxon>Actinacidiphila</taxon>
    </lineage>
</organism>
<evidence type="ECO:0000313" key="1">
    <source>
        <dbReference type="EMBL" id="MEE4542562.1"/>
    </source>
</evidence>
<gene>
    <name evidence="1" type="ORF">V2S66_11365</name>
</gene>
<dbReference type="EMBL" id="JAZEWV010000007">
    <property type="protein sequence ID" value="MEE4542562.1"/>
    <property type="molecule type" value="Genomic_DNA"/>
</dbReference>
<reference evidence="1 2" key="1">
    <citation type="submission" date="2023-12" db="EMBL/GenBank/DDBJ databases">
        <title>Streptomyces sp. V4-01.</title>
        <authorList>
            <person name="Somphong A."/>
            <person name="Phongsopitanun W."/>
        </authorList>
    </citation>
    <scope>NUCLEOTIDE SEQUENCE [LARGE SCALE GENOMIC DNA]</scope>
    <source>
        <strain evidence="1 2">V4-01</strain>
    </source>
</reference>
<sequence length="27" mass="2815">MSRTGIALVGRPHVDFCRVSSAICPAA</sequence>
<keyword evidence="2" id="KW-1185">Reference proteome</keyword>
<proteinExistence type="predicted"/>
<dbReference type="NCBIfam" id="NF042934">
    <property type="entry name" value="cis_reg_atten"/>
    <property type="match status" value="1"/>
</dbReference>
<accession>A0ABU7PBC0</accession>
<dbReference type="Proteomes" id="UP001344658">
    <property type="component" value="Unassembled WGS sequence"/>
</dbReference>
<protein>
    <submittedName>
        <fullName evidence="1">Leader peptide</fullName>
    </submittedName>
</protein>
<dbReference type="RefSeq" id="WP_322935262.1">
    <property type="nucleotide sequence ID" value="NZ_JAZEWV010000007.1"/>
</dbReference>